<feature type="compositionally biased region" description="Polar residues" evidence="1">
    <location>
        <begin position="120"/>
        <end position="133"/>
    </location>
</feature>
<accession>A0A132AG23</accession>
<proteinExistence type="predicted"/>
<feature type="non-terminal residue" evidence="2">
    <location>
        <position position="1"/>
    </location>
</feature>
<evidence type="ECO:0000256" key="1">
    <source>
        <dbReference type="SAM" id="MobiDB-lite"/>
    </source>
</evidence>
<feature type="region of interest" description="Disordered" evidence="1">
    <location>
        <begin position="216"/>
        <end position="236"/>
    </location>
</feature>
<feature type="compositionally biased region" description="Polar residues" evidence="1">
    <location>
        <begin position="82"/>
        <end position="104"/>
    </location>
</feature>
<protein>
    <submittedName>
        <fullName evidence="2">Uncharacterized protein</fullName>
    </submittedName>
</protein>
<evidence type="ECO:0000313" key="2">
    <source>
        <dbReference type="EMBL" id="KPM09877.1"/>
    </source>
</evidence>
<feature type="region of interest" description="Disordered" evidence="1">
    <location>
        <begin position="1"/>
        <end position="105"/>
    </location>
</feature>
<feature type="compositionally biased region" description="Polar residues" evidence="1">
    <location>
        <begin position="38"/>
        <end position="50"/>
    </location>
</feature>
<dbReference type="AlphaFoldDB" id="A0A132AG23"/>
<dbReference type="Proteomes" id="UP000616769">
    <property type="component" value="Unassembled WGS sequence"/>
</dbReference>
<dbReference type="EMBL" id="JXLN01014201">
    <property type="protein sequence ID" value="KPM09877.1"/>
    <property type="molecule type" value="Genomic_DNA"/>
</dbReference>
<dbReference type="OrthoDB" id="432281at2759"/>
<feature type="compositionally biased region" description="Low complexity" evidence="1">
    <location>
        <begin position="134"/>
        <end position="146"/>
    </location>
</feature>
<feature type="compositionally biased region" description="Polar residues" evidence="1">
    <location>
        <begin position="216"/>
        <end position="226"/>
    </location>
</feature>
<organism evidence="2 3">
    <name type="scientific">Sarcoptes scabiei</name>
    <name type="common">Itch mite</name>
    <name type="synonym">Acarus scabiei</name>
    <dbReference type="NCBI Taxonomy" id="52283"/>
    <lineage>
        <taxon>Eukaryota</taxon>
        <taxon>Metazoa</taxon>
        <taxon>Ecdysozoa</taxon>
        <taxon>Arthropoda</taxon>
        <taxon>Chelicerata</taxon>
        <taxon>Arachnida</taxon>
        <taxon>Acari</taxon>
        <taxon>Acariformes</taxon>
        <taxon>Sarcoptiformes</taxon>
        <taxon>Astigmata</taxon>
        <taxon>Psoroptidia</taxon>
        <taxon>Sarcoptoidea</taxon>
        <taxon>Sarcoptidae</taxon>
        <taxon>Sarcoptinae</taxon>
        <taxon>Sarcoptes</taxon>
    </lineage>
</organism>
<name>A0A132AG23_SARSC</name>
<dbReference type="VEuPathDB" id="VectorBase:SSCA009219"/>
<reference evidence="2 3" key="1">
    <citation type="journal article" date="2015" name="Parasit. Vectors">
        <title>Draft genome of the scabies mite.</title>
        <authorList>
            <person name="Rider S.D.Jr."/>
            <person name="Morgan M.S."/>
            <person name="Arlian L.G."/>
        </authorList>
    </citation>
    <scope>NUCLEOTIDE SEQUENCE [LARGE SCALE GENOMIC DNA]</scope>
    <source>
        <strain evidence="2">Arlian Lab</strain>
    </source>
</reference>
<feature type="region of interest" description="Disordered" evidence="1">
    <location>
        <begin position="118"/>
        <end position="183"/>
    </location>
</feature>
<sequence length="283" mass="31460">DVVDGGKITDQLNNLIEEDPINTDDDGDGGTKNVDSAIEQSRLNSIANENDNIDEAEKSRETSIKANNIDDDSRDFIDQNHLEPNSFQKQPSTVASDPRQSSNGVELINVIDNESIKETMGSNSENDSPKSTTNNNNVIDVVDNDVPSGSTFNEDNNDINNNRLDDDGERMDSRKKTTAIDDDDDDVVVDQNRNIDISDEVLDDHQSDQNFDLDNVVNDSGSQMKPVNNDDDQNDRVANGTLNAITSETDERKVIKRDQDIDVVENQSKLEKQQQQESMVDQS</sequence>
<feature type="compositionally biased region" description="Acidic residues" evidence="1">
    <location>
        <begin position="16"/>
        <end position="28"/>
    </location>
</feature>
<gene>
    <name evidence="2" type="ORF">QR98_0084230</name>
</gene>
<evidence type="ECO:0000313" key="3">
    <source>
        <dbReference type="Proteomes" id="UP000616769"/>
    </source>
</evidence>
<feature type="compositionally biased region" description="Basic and acidic residues" evidence="1">
    <location>
        <begin position="170"/>
        <end position="179"/>
    </location>
</feature>
<comment type="caution">
    <text evidence="2">The sequence shown here is derived from an EMBL/GenBank/DDBJ whole genome shotgun (WGS) entry which is preliminary data.</text>
</comment>